<dbReference type="SUPFAM" id="SSF48452">
    <property type="entry name" value="TPR-like"/>
    <property type="match status" value="3"/>
</dbReference>
<gene>
    <name evidence="2" type="ORF">EKH77_32495</name>
</gene>
<proteinExistence type="predicted"/>
<reference evidence="2 3" key="1">
    <citation type="submission" date="2018-12" db="EMBL/GenBank/DDBJ databases">
        <title>The whole draft genome of Streptomyce luteoverticillatus CGMCC 15060.</title>
        <authorList>
            <person name="Feng Z."/>
            <person name="Chen G."/>
            <person name="Zhang J."/>
            <person name="Zhu H."/>
            <person name="Yu X."/>
            <person name="Zhang W."/>
            <person name="Zhang X."/>
        </authorList>
    </citation>
    <scope>NUCLEOTIDE SEQUENCE [LARGE SCALE GENOMIC DNA]</scope>
    <source>
        <strain evidence="2 3">CGMCC 15060</strain>
    </source>
</reference>
<dbReference type="InterPro" id="IPR019734">
    <property type="entry name" value="TPR_rpt"/>
</dbReference>
<evidence type="ECO:0000313" key="2">
    <source>
        <dbReference type="EMBL" id="AZQ75238.1"/>
    </source>
</evidence>
<dbReference type="Gene3D" id="1.25.40.10">
    <property type="entry name" value="Tetratricopeptide repeat domain"/>
    <property type="match status" value="5"/>
</dbReference>
<dbReference type="EMBL" id="CP034587">
    <property type="protein sequence ID" value="AZQ75238.1"/>
    <property type="molecule type" value="Genomic_DNA"/>
</dbReference>
<dbReference type="SMART" id="SM00028">
    <property type="entry name" value="TPR"/>
    <property type="match status" value="8"/>
</dbReference>
<dbReference type="InterPro" id="IPR043504">
    <property type="entry name" value="Peptidase_S1_PA_chymotrypsin"/>
</dbReference>
<organism evidence="2 3">
    <name type="scientific">Streptomyces luteoverticillatus</name>
    <name type="common">Streptoverticillium luteoverticillatus</name>
    <dbReference type="NCBI Taxonomy" id="66425"/>
    <lineage>
        <taxon>Bacteria</taxon>
        <taxon>Bacillati</taxon>
        <taxon>Actinomycetota</taxon>
        <taxon>Actinomycetes</taxon>
        <taxon>Kitasatosporales</taxon>
        <taxon>Streptomycetaceae</taxon>
        <taxon>Streptomyces</taxon>
    </lineage>
</organism>
<dbReference type="Pfam" id="PF13374">
    <property type="entry name" value="TPR_10"/>
    <property type="match status" value="2"/>
</dbReference>
<dbReference type="SUPFAM" id="SSF52540">
    <property type="entry name" value="P-loop containing nucleoside triphosphate hydrolases"/>
    <property type="match status" value="1"/>
</dbReference>
<dbReference type="Pfam" id="PF13424">
    <property type="entry name" value="TPR_12"/>
    <property type="match status" value="1"/>
</dbReference>
<dbReference type="OrthoDB" id="3218567at2"/>
<dbReference type="Proteomes" id="UP000267900">
    <property type="component" value="Chromosome"/>
</dbReference>
<dbReference type="RefSeq" id="WP_126917740.1">
    <property type="nucleotide sequence ID" value="NZ_CP034587.1"/>
</dbReference>
<name>A0A3Q9G4Q1_STRLT</name>
<feature type="domain" description="Novel STAND NTPase 5" evidence="1">
    <location>
        <begin position="262"/>
        <end position="375"/>
    </location>
</feature>
<accession>A0A3Q9G4Q1</accession>
<evidence type="ECO:0000259" key="1">
    <source>
        <dbReference type="Pfam" id="PF25199"/>
    </source>
</evidence>
<dbReference type="SUPFAM" id="SSF50494">
    <property type="entry name" value="Trypsin-like serine proteases"/>
    <property type="match status" value="1"/>
</dbReference>
<dbReference type="InterPro" id="IPR009003">
    <property type="entry name" value="Peptidase_S1_PA"/>
</dbReference>
<keyword evidence="3" id="KW-1185">Reference proteome</keyword>
<dbReference type="PANTHER" id="PTHR19959">
    <property type="entry name" value="KINESIN LIGHT CHAIN"/>
    <property type="match status" value="1"/>
</dbReference>
<dbReference type="Gene3D" id="3.40.50.300">
    <property type="entry name" value="P-loop containing nucleotide triphosphate hydrolases"/>
    <property type="match status" value="1"/>
</dbReference>
<dbReference type="InterPro" id="IPR027417">
    <property type="entry name" value="P-loop_NTPase"/>
</dbReference>
<dbReference type="InterPro" id="IPR011990">
    <property type="entry name" value="TPR-like_helical_dom_sf"/>
</dbReference>
<evidence type="ECO:0000313" key="3">
    <source>
        <dbReference type="Proteomes" id="UP000267900"/>
    </source>
</evidence>
<sequence>MSSDLMVGVDGPEGLGSGYVIAPGLVLTSAHVVPAVGGAVTFFRPGKDGQYAATVAWRGTPGGRDDAALLRFDDRFEDGHPDTDGAPRPVAPVRWGRLVTHRPATGCETWGLPAVVQREHQAVEILHEQGTVNRADRSVNNRYLMRLTERAAPCTDPSGQAISPWAGLSGAAMFCDGLLTGVVCTDFSGFAHTRLEVAPAYVLLGDDGFRRVLAEHGVGTVLEPAEWAHLSGLSPRAGDRRAARALPASPAALLEAKHAVVPFRGREELLAELRLWCEEPGLDVRLVHGPGGQGKTRLALELTARLESDRSTVVWLKSDAKAEDMAALGDTAVALLVVLDYAETRVEQLTALLKMIVSRPLSTPFKVLLLARTADDDWWQPARRVNSDTRDLLEDLTETPLPPLEPNLEGRADAYRDAVEYLARALPHVRGQEHHTWPKVAATVTDAVRRWPDRLDGPGLDTALALHMTALADLLDEAVHAAAAQSGALTEPVAGIQPVATAGRKTVRVEQRLLDHEANYWESPAQQHPLIQLDEETRKDALAAAFLCGADSPRQAEALLGRISYLRDHGRACHRALTGWIAALYPPRDGKAWGSLRPDRLAEYFVGERLAKNPDLAQDLLGDDVTADGRGPHDRRPYDLTDAQIAQLLTVYTRAAAHPAHRDALDEHLTELCVSRRNVLTQPAINVATHVERPRPLVSALDRLADEPSAMPEDLLELADRLPRPTHALGPLAAKVTERLVESHRERAREDAACLPGLALMLRRLTGRLGDVGRTREAYEATGEAVGLYRRLAREDPAAYRPHLAAVLHNLSLTARALGKREDALASAQEAVEIYGELRLARPDAHEFRSGLAHGLGALAQAEGELGRPEAALAAMDEEVGIRRELADEHGDGALPELAAALNNRAIWLMECGRVEEAVPVSEEAVTCYRSLAERRPDAFRNGVARSLSTYSNCLHLAGRPKAALAATEEAVEIRRRLAGERPGVYLADLALSVHSLAIDLAGAGRPDEALARAAEAVGLYRHLVEKEPTGFRHRLANSLNTYAHRLNDAGRPADALEAAREAVGLYQPLFTAEPGAFRADLAMSLDTLAGQLEETGHPEDALRAGEESVGLYRALVGQRPDAPLDDLASALTNLSRRLNTLGRADEALAALDEVVGIRRRSVTADPLGRSRSRSRSVLAGALLARMHCLCDVGRTEDAVAVAAEAVELYRGLVKEDQDEKEDANGYARGFAMALSGLWLMRSRAGQTAEALATLEESIEVSGRLLGLEREEDTDSASAYGEELFVLGTQLSAAGRPDDAARVMRRAVTALRQPSRDGFAEPSPRLRTALSCLATYLIEAGRRTEALPVAEEATELLGDLARRDDAYESPLLAHSLWLLGCLQHNVGRREAEETLRRAVTAADAVPSVGGRDVVRGLARSGLGVHLVEGGRAAEGLAYAQEAVTIARDLMGADPAHGRVLALVLIDLGRLLALGSPAREEAFRVSVEALAVSEQVATAGAAADGPVLVWALAHHGLRLSEAGRHTEALDATARAVSLSRGLAARHRAAHEDHLAFALYAYARTRLLADTQREEARDAITEAAPLWQAIAENEPGLAAPYLDVVTETHARLTAGPE</sequence>
<protein>
    <submittedName>
        <fullName evidence="2">Tetratricopeptide repeat protein</fullName>
    </submittedName>
</protein>
<dbReference type="InterPro" id="IPR057574">
    <property type="entry name" value="nSTAND_NTPase5_dom"/>
</dbReference>
<dbReference type="PANTHER" id="PTHR19959:SF119">
    <property type="entry name" value="FUNGAL LIPASE-LIKE DOMAIN-CONTAINING PROTEIN"/>
    <property type="match status" value="1"/>
</dbReference>
<dbReference type="Gene3D" id="2.40.10.10">
    <property type="entry name" value="Trypsin-like serine proteases"/>
    <property type="match status" value="1"/>
</dbReference>
<dbReference type="Pfam" id="PF25199">
    <property type="entry name" value="nSTAND_NTPase5"/>
    <property type="match status" value="1"/>
</dbReference>